<dbReference type="Proteomes" id="UP001560573">
    <property type="component" value="Unassembled WGS sequence"/>
</dbReference>
<organism evidence="5 6">
    <name type="scientific">Danxiaibacter flavus</name>
    <dbReference type="NCBI Taxonomy" id="3049108"/>
    <lineage>
        <taxon>Bacteria</taxon>
        <taxon>Pseudomonadati</taxon>
        <taxon>Bacteroidota</taxon>
        <taxon>Chitinophagia</taxon>
        <taxon>Chitinophagales</taxon>
        <taxon>Chitinophagaceae</taxon>
        <taxon>Danxiaibacter</taxon>
    </lineage>
</organism>
<evidence type="ECO:0000259" key="2">
    <source>
        <dbReference type="Pfam" id="PF14498"/>
    </source>
</evidence>
<dbReference type="InterPro" id="IPR016518">
    <property type="entry name" value="Alpha-L-fucosidase"/>
</dbReference>
<evidence type="ECO:0000313" key="6">
    <source>
        <dbReference type="Proteomes" id="UP001560573"/>
    </source>
</evidence>
<accession>A0ABV3ZPC5</accession>
<dbReference type="InterPro" id="IPR027414">
    <property type="entry name" value="GH95_N_dom"/>
</dbReference>
<evidence type="ECO:0000259" key="4">
    <source>
        <dbReference type="Pfam" id="PF22124"/>
    </source>
</evidence>
<feature type="chain" id="PRO_5046318756" evidence="1">
    <location>
        <begin position="27"/>
        <end position="819"/>
    </location>
</feature>
<dbReference type="Pfam" id="PF14498">
    <property type="entry name" value="Glyco_hyd_65N_2"/>
    <property type="match status" value="1"/>
</dbReference>
<reference evidence="5 6" key="1">
    <citation type="submission" date="2023-07" db="EMBL/GenBank/DDBJ databases">
        <authorList>
            <person name="Lian W.-H."/>
        </authorList>
    </citation>
    <scope>NUCLEOTIDE SEQUENCE [LARGE SCALE GENOMIC DNA]</scope>
    <source>
        <strain evidence="5 6">SYSU DXS3180</strain>
    </source>
</reference>
<dbReference type="GO" id="GO:0016787">
    <property type="term" value="F:hydrolase activity"/>
    <property type="evidence" value="ECO:0007669"/>
    <property type="project" value="UniProtKB-KW"/>
</dbReference>
<protein>
    <submittedName>
        <fullName evidence="5">Glycoside hydrolase family 95 protein</fullName>
    </submittedName>
</protein>
<dbReference type="Pfam" id="PF21307">
    <property type="entry name" value="Glyco_hydro_95_C"/>
    <property type="match status" value="1"/>
</dbReference>
<feature type="domain" description="Glycosyl hydrolase family 95 N-terminal" evidence="2">
    <location>
        <begin position="31"/>
        <end position="273"/>
    </location>
</feature>
<dbReference type="InterPro" id="IPR054363">
    <property type="entry name" value="GH95_cat"/>
</dbReference>
<dbReference type="PANTHER" id="PTHR31084">
    <property type="entry name" value="ALPHA-L-FUCOSIDASE 2"/>
    <property type="match status" value="1"/>
</dbReference>
<keyword evidence="1" id="KW-0732">Signal</keyword>
<dbReference type="Gene3D" id="1.50.10.10">
    <property type="match status" value="1"/>
</dbReference>
<dbReference type="SUPFAM" id="SSF48208">
    <property type="entry name" value="Six-hairpin glycosidases"/>
    <property type="match status" value="1"/>
</dbReference>
<proteinExistence type="predicted"/>
<name>A0ABV3ZPC5_9BACT</name>
<feature type="signal peptide" evidence="1">
    <location>
        <begin position="1"/>
        <end position="26"/>
    </location>
</feature>
<keyword evidence="6" id="KW-1185">Reference proteome</keyword>
<evidence type="ECO:0000313" key="5">
    <source>
        <dbReference type="EMBL" id="MEX6691079.1"/>
    </source>
</evidence>
<feature type="domain" description="Alpha fucosidase A-like C-terminal" evidence="3">
    <location>
        <begin position="718"/>
        <end position="816"/>
    </location>
</feature>
<gene>
    <name evidence="5" type="ORF">QTN47_26455</name>
</gene>
<evidence type="ECO:0000259" key="3">
    <source>
        <dbReference type="Pfam" id="PF21307"/>
    </source>
</evidence>
<dbReference type="RefSeq" id="WP_369332495.1">
    <property type="nucleotide sequence ID" value="NZ_JAULBC010000013.1"/>
</dbReference>
<evidence type="ECO:0000256" key="1">
    <source>
        <dbReference type="SAM" id="SignalP"/>
    </source>
</evidence>
<dbReference type="Pfam" id="PF22124">
    <property type="entry name" value="Glyco_hydro_95_cat"/>
    <property type="match status" value="1"/>
</dbReference>
<feature type="domain" description="Glycosyl hydrolase family 95 catalytic" evidence="4">
    <location>
        <begin position="301"/>
        <end position="716"/>
    </location>
</feature>
<comment type="caution">
    <text evidence="5">The sequence shown here is derived from an EMBL/GenBank/DDBJ whole genome shotgun (WGS) entry which is preliminary data.</text>
</comment>
<dbReference type="EMBL" id="JAULBC010000013">
    <property type="protein sequence ID" value="MEX6691079.1"/>
    <property type="molecule type" value="Genomic_DNA"/>
</dbReference>
<dbReference type="InterPro" id="IPR049053">
    <property type="entry name" value="AFCA-like_C"/>
</dbReference>
<sequence length="819" mass="90855">MSYPHIKKIAFALFALVIGKNVSAQADVLMLFKEPAKHFTAAAPLGNGRLGAMAFGNPNSERIVLNEISMWSGGVDDENNYEAYKTLPQLRELLLEGKNIEAQELLQKHFVCNGPGSGHGNGANVKFGCYQTVGDLRINWHDSAAAYSNYLRNLRLDSAKSTTSWMRNGVGFMQEVFVSAPQQVVIVKLKADKKAALSFSIGLSRKERASVNAKTGLIEMAGTLNGGNNDEGLHYASVLKAIPVGGKMVATNNTLEITGADECVLLVAIRTDMNWPEVTKRGKDPMPVALKDIQDASSKKWSELLQAHVRDYRNYFARNGVWFDSNNDDVKNLSVPERLQRFYKGESDPALMSLYYNFGRYLLISSSRPGGMPANLQGLWAEEYQTPWNGDYHIDINLQMNYWPSEVTNLSDLNQPLFRLLEQMAVNGKKTAKAYYNSEGWVAHVIANPWGFVAPGEGAGWGSTLVGGAWCATHLWQHYLYTKDENFLRQYYPVIKGAARFYTDILIEEPEHKWLVTAPSNSPENTYILPDGKSGQTCMGPTIDMQIGRQLLGMTINAARLLKVDAKWSDSLELVLNKLAPNQISPTTGGIQEWLKDYKEEEVHHRHVSHLYGLYPYDEINPWETPELAKAANATLVRRGDGGTGWSRAWKIAFWARLQDGDHSYKMLKELLTPVDPSSEIKMTSGAGTYPNLFCAHPPFQIDGNFGATAAIAEMLLQSHGNDEVIRLLPAWPSEKSLAAGKAKGLCARGGFVVDFEWKNGVVDNIAIVSKLGGRCKIALPADQYEIRNSGNKVVNVVSKDNTISFSTVKGEKYTIRKK</sequence>
<dbReference type="InterPro" id="IPR012341">
    <property type="entry name" value="6hp_glycosidase-like_sf"/>
</dbReference>
<dbReference type="PANTHER" id="PTHR31084:SF0">
    <property type="entry name" value="ALPHA-L-FUCOSIDASE 2"/>
    <property type="match status" value="1"/>
</dbReference>
<dbReference type="InterPro" id="IPR008928">
    <property type="entry name" value="6-hairpin_glycosidase_sf"/>
</dbReference>
<dbReference type="PIRSF" id="PIRSF007663">
    <property type="entry name" value="UCP007663"/>
    <property type="match status" value="1"/>
</dbReference>
<keyword evidence="5" id="KW-0378">Hydrolase</keyword>